<accession>A0A177NQ91</accession>
<sequence length="216" mass="23990">MANILIYSNNPQLTAQWTHALIAEYSVSMLHSIRGDFQADAVIFDAKKLDEDAGLLAVFANKRTRFLVIGADWPEEKQINILINGAAGYCEQAEAPALLVRAVACILTGDIWIRRALVPKVIGALTGARRMQTISAAPVDCDRKLQMLATLSAREVEVADMIRQGESNKRIALALNISERTVKAHLSSIFRKLEVDDRLRLAIFLKEIDQYQRGTS</sequence>
<name>A0A177NQ91_9GAMM</name>
<dbReference type="Gene3D" id="1.10.10.10">
    <property type="entry name" value="Winged helix-like DNA-binding domain superfamily/Winged helix DNA-binding domain"/>
    <property type="match status" value="1"/>
</dbReference>
<dbReference type="PANTHER" id="PTHR44688:SF16">
    <property type="entry name" value="DNA-BINDING TRANSCRIPTIONAL ACTIVATOR DEVR_DOSR"/>
    <property type="match status" value="1"/>
</dbReference>
<evidence type="ECO:0000259" key="4">
    <source>
        <dbReference type="PROSITE" id="PS50043"/>
    </source>
</evidence>
<dbReference type="AlphaFoldDB" id="A0A177NQ91"/>
<dbReference type="PANTHER" id="PTHR44688">
    <property type="entry name" value="DNA-BINDING TRANSCRIPTIONAL ACTIVATOR DEVR_DOSR"/>
    <property type="match status" value="1"/>
</dbReference>
<evidence type="ECO:0000256" key="3">
    <source>
        <dbReference type="ARBA" id="ARBA00023163"/>
    </source>
</evidence>
<dbReference type="CDD" id="cd06170">
    <property type="entry name" value="LuxR_C_like"/>
    <property type="match status" value="1"/>
</dbReference>
<dbReference type="InterPro" id="IPR016032">
    <property type="entry name" value="Sig_transdc_resp-reg_C-effctor"/>
</dbReference>
<keyword evidence="1" id="KW-0805">Transcription regulation</keyword>
<dbReference type="GO" id="GO:0003677">
    <property type="term" value="F:DNA binding"/>
    <property type="evidence" value="ECO:0007669"/>
    <property type="project" value="UniProtKB-KW"/>
</dbReference>
<proteinExistence type="predicted"/>
<dbReference type="PRINTS" id="PR00038">
    <property type="entry name" value="HTHLUXR"/>
</dbReference>
<dbReference type="SMART" id="SM00421">
    <property type="entry name" value="HTH_LUXR"/>
    <property type="match status" value="1"/>
</dbReference>
<dbReference type="OrthoDB" id="9794397at2"/>
<dbReference type="Pfam" id="PF00196">
    <property type="entry name" value="GerE"/>
    <property type="match status" value="1"/>
</dbReference>
<dbReference type="EMBL" id="LUUJ01000034">
    <property type="protein sequence ID" value="OAI20236.1"/>
    <property type="molecule type" value="Genomic_DNA"/>
</dbReference>
<dbReference type="Gene3D" id="3.40.50.2300">
    <property type="match status" value="1"/>
</dbReference>
<gene>
    <name evidence="5" type="ORF">A1507_05420</name>
</gene>
<evidence type="ECO:0000313" key="5">
    <source>
        <dbReference type="EMBL" id="OAI20236.1"/>
    </source>
</evidence>
<dbReference type="PROSITE" id="PS00622">
    <property type="entry name" value="HTH_LUXR_1"/>
    <property type="match status" value="1"/>
</dbReference>
<keyword evidence="3" id="KW-0804">Transcription</keyword>
<protein>
    <submittedName>
        <fullName evidence="5">Helix-turn-helix transcriptional regulator</fullName>
    </submittedName>
</protein>
<dbReference type="GO" id="GO:0006355">
    <property type="term" value="P:regulation of DNA-templated transcription"/>
    <property type="evidence" value="ECO:0007669"/>
    <property type="project" value="InterPro"/>
</dbReference>
<dbReference type="Proteomes" id="UP000077857">
    <property type="component" value="Unassembled WGS sequence"/>
</dbReference>
<feature type="domain" description="HTH luxR-type" evidence="4">
    <location>
        <begin position="144"/>
        <end position="209"/>
    </location>
</feature>
<reference evidence="5 6" key="1">
    <citation type="submission" date="2016-03" db="EMBL/GenBank/DDBJ databases">
        <authorList>
            <person name="Ploux O."/>
        </authorList>
    </citation>
    <scope>NUCLEOTIDE SEQUENCE [LARGE SCALE GENOMIC DNA]</scope>
    <source>
        <strain evidence="5 6">R-45378</strain>
    </source>
</reference>
<evidence type="ECO:0000256" key="1">
    <source>
        <dbReference type="ARBA" id="ARBA00023015"/>
    </source>
</evidence>
<evidence type="ECO:0000313" key="6">
    <source>
        <dbReference type="Proteomes" id="UP000077857"/>
    </source>
</evidence>
<organism evidence="5 6">
    <name type="scientific">Methylomonas koyamae</name>
    <dbReference type="NCBI Taxonomy" id="702114"/>
    <lineage>
        <taxon>Bacteria</taxon>
        <taxon>Pseudomonadati</taxon>
        <taxon>Pseudomonadota</taxon>
        <taxon>Gammaproteobacteria</taxon>
        <taxon>Methylococcales</taxon>
        <taxon>Methylococcaceae</taxon>
        <taxon>Methylomonas</taxon>
    </lineage>
</organism>
<dbReference type="RefSeq" id="WP_064039210.1">
    <property type="nucleotide sequence ID" value="NZ_LUUJ01000034.1"/>
</dbReference>
<keyword evidence="2" id="KW-0238">DNA-binding</keyword>
<evidence type="ECO:0000256" key="2">
    <source>
        <dbReference type="ARBA" id="ARBA00023125"/>
    </source>
</evidence>
<dbReference type="PROSITE" id="PS50043">
    <property type="entry name" value="HTH_LUXR_2"/>
    <property type="match status" value="1"/>
</dbReference>
<dbReference type="SUPFAM" id="SSF46894">
    <property type="entry name" value="C-terminal effector domain of the bipartite response regulators"/>
    <property type="match status" value="1"/>
</dbReference>
<comment type="caution">
    <text evidence="5">The sequence shown here is derived from an EMBL/GenBank/DDBJ whole genome shotgun (WGS) entry which is preliminary data.</text>
</comment>
<dbReference type="InterPro" id="IPR000792">
    <property type="entry name" value="Tscrpt_reg_LuxR_C"/>
</dbReference>
<dbReference type="InterPro" id="IPR036388">
    <property type="entry name" value="WH-like_DNA-bd_sf"/>
</dbReference>